<sequence>MMNNLVGTAVALDQCRFYVENMVNIQFGSSLAEVPPEPPRNEPINNRVLHGMIKQTELAFDSSISRTDLQFPYAPILYRFRSIYGVYVSQHSDELNPVRGGRPTVLDTTSVPVPVCGENEHAKEFAVRFLRYTAHQVRAFLYMVCLDQYAREQTDCWLPDAPDAFVLPRSISLAGNGVAYTTAHNELINHLMEAMLQTHSDTLDIHVSLRDYGLSVLFPLVAECRNVIYAAWPMPARQPQSAPRGEHVTFDDFPVDDDEEEFEPIPPIGPMFENQAEWTTDVTEIAQSFNLRAFVDDSDSSFTLKPSVYQSGEDFMYWSERHTTGLSVLDIAVSPIKGQAYQDLEVMLRSVGKTVRELAIRRDCHIITRYIEQDDQFIGAVIRVRRNIDFPNSPQEHMSHVGL</sequence>
<organism evidence="1 2">
    <name type="scientific">Erwinia phage vB_EamM_Alexandra</name>
    <dbReference type="NCBI Taxonomy" id="2201424"/>
    <lineage>
        <taxon>Viruses</taxon>
        <taxon>Duplodnaviria</taxon>
        <taxon>Heunggongvirae</taxon>
        <taxon>Uroviricota</taxon>
        <taxon>Caudoviricetes</taxon>
        <taxon>Alexandravirus</taxon>
        <taxon>Alexandravirus alexandra</taxon>
    </lineage>
</organism>
<proteinExistence type="predicted"/>
<reference evidence="1 2" key="1">
    <citation type="submission" date="2018-04" db="EMBL/GenBank/DDBJ databases">
        <authorList>
            <person name="Go L.Y."/>
            <person name="Mitchell J.A."/>
        </authorList>
    </citation>
    <scope>NUCLEOTIDE SEQUENCE [LARGE SCALE GENOMIC DNA]</scope>
</reference>
<gene>
    <name evidence="1" type="ORF">Alexandra_242</name>
</gene>
<dbReference type="Proteomes" id="UP000251795">
    <property type="component" value="Segment"/>
</dbReference>
<evidence type="ECO:0000313" key="2">
    <source>
        <dbReference type="Proteomes" id="UP000251795"/>
    </source>
</evidence>
<name>A0A2Z4QE00_9CAUD</name>
<accession>A0A2Z4QE00</accession>
<keyword evidence="2" id="KW-1185">Reference proteome</keyword>
<protein>
    <submittedName>
        <fullName evidence="1">Uncharacterized protein</fullName>
    </submittedName>
</protein>
<dbReference type="EMBL" id="MH248138">
    <property type="protein sequence ID" value="AWY08502.1"/>
    <property type="molecule type" value="Genomic_DNA"/>
</dbReference>
<evidence type="ECO:0000313" key="1">
    <source>
        <dbReference type="EMBL" id="AWY08502.1"/>
    </source>
</evidence>